<dbReference type="GO" id="GO:0042392">
    <property type="term" value="F:sphingosine-1-phosphate phosphatase activity"/>
    <property type="evidence" value="ECO:0007669"/>
    <property type="project" value="TreeGrafter"/>
</dbReference>
<dbReference type="SUPFAM" id="SSF48317">
    <property type="entry name" value="Acid phosphatase/Vanadium-dependent haloperoxidase"/>
    <property type="match status" value="1"/>
</dbReference>
<accession>A0A9P3L8V0</accession>
<dbReference type="Pfam" id="PF01569">
    <property type="entry name" value="PAP2"/>
    <property type="match status" value="1"/>
</dbReference>
<dbReference type="InterPro" id="IPR036938">
    <property type="entry name" value="PAP2/HPO_sf"/>
</dbReference>
<sequence>MASIFRPALAAVNLLLEHSNVTVTALTAAVILYTRSAGIAYFALGAVVCSRTVKAVKRFIRQPRPVHPSPDRQKNSYGMPSTHAAVITYYAAYTLWASTYLPIHPTVPDSPWTRIVVPGVVVPWATAIAVSRIWLGHHTVPQVLAGVAHGVMFTYMWYSIWLRGANDYGRYLEQTYFARP</sequence>
<evidence type="ECO:0000313" key="3">
    <source>
        <dbReference type="EMBL" id="GJE85869.1"/>
    </source>
</evidence>
<reference evidence="3 4" key="1">
    <citation type="submission" date="2021-08" db="EMBL/GenBank/DDBJ databases">
        <title>Draft Genome Sequence of Phanerochaete sordida strain YK-624.</title>
        <authorList>
            <person name="Mori T."/>
            <person name="Dohra H."/>
            <person name="Suzuki T."/>
            <person name="Kawagishi H."/>
            <person name="Hirai H."/>
        </authorList>
    </citation>
    <scope>NUCLEOTIDE SEQUENCE [LARGE SCALE GENOMIC DNA]</scope>
    <source>
        <strain evidence="3 4">YK-624</strain>
    </source>
</reference>
<feature type="transmembrane region" description="Helical" evidence="1">
    <location>
        <begin position="142"/>
        <end position="161"/>
    </location>
</feature>
<protein>
    <submittedName>
        <fullName evidence="3">PAP2-domain-containing protein</fullName>
    </submittedName>
</protein>
<dbReference type="InterPro" id="IPR000326">
    <property type="entry name" value="PAP2/HPO"/>
</dbReference>
<comment type="caution">
    <text evidence="3">The sequence shown here is derived from an EMBL/GenBank/DDBJ whole genome shotgun (WGS) entry which is preliminary data.</text>
</comment>
<dbReference type="PANTHER" id="PTHR14969">
    <property type="entry name" value="SPHINGOSINE-1-PHOSPHATE PHOSPHOHYDROLASE"/>
    <property type="match status" value="1"/>
</dbReference>
<dbReference type="OrthoDB" id="302705at2759"/>
<organism evidence="3 4">
    <name type="scientific">Phanerochaete sordida</name>
    <dbReference type="NCBI Taxonomy" id="48140"/>
    <lineage>
        <taxon>Eukaryota</taxon>
        <taxon>Fungi</taxon>
        <taxon>Dikarya</taxon>
        <taxon>Basidiomycota</taxon>
        <taxon>Agaricomycotina</taxon>
        <taxon>Agaricomycetes</taxon>
        <taxon>Polyporales</taxon>
        <taxon>Phanerochaetaceae</taxon>
        <taxon>Phanerochaete</taxon>
    </lineage>
</organism>
<dbReference type="SMART" id="SM00014">
    <property type="entry name" value="acidPPc"/>
    <property type="match status" value="1"/>
</dbReference>
<evidence type="ECO:0000313" key="4">
    <source>
        <dbReference type="Proteomes" id="UP000703269"/>
    </source>
</evidence>
<dbReference type="Gene3D" id="1.20.144.10">
    <property type="entry name" value="Phosphatidic acid phosphatase type 2/haloperoxidase"/>
    <property type="match status" value="1"/>
</dbReference>
<feature type="transmembrane region" description="Helical" evidence="1">
    <location>
        <begin position="77"/>
        <end position="96"/>
    </location>
</feature>
<dbReference type="Proteomes" id="UP000703269">
    <property type="component" value="Unassembled WGS sequence"/>
</dbReference>
<keyword evidence="1" id="KW-1133">Transmembrane helix</keyword>
<dbReference type="EMBL" id="BPQB01000003">
    <property type="protein sequence ID" value="GJE85869.1"/>
    <property type="molecule type" value="Genomic_DNA"/>
</dbReference>
<name>A0A9P3L8V0_9APHY</name>
<feature type="transmembrane region" description="Helical" evidence="1">
    <location>
        <begin position="116"/>
        <end position="135"/>
    </location>
</feature>
<gene>
    <name evidence="3" type="ORF">PsYK624_019480</name>
</gene>
<proteinExistence type="predicted"/>
<evidence type="ECO:0000256" key="1">
    <source>
        <dbReference type="SAM" id="Phobius"/>
    </source>
</evidence>
<evidence type="ECO:0000259" key="2">
    <source>
        <dbReference type="SMART" id="SM00014"/>
    </source>
</evidence>
<keyword evidence="4" id="KW-1185">Reference proteome</keyword>
<dbReference type="PANTHER" id="PTHR14969:SF13">
    <property type="entry name" value="AT30094P"/>
    <property type="match status" value="1"/>
</dbReference>
<feature type="domain" description="Phosphatidic acid phosphatase type 2/haloperoxidase" evidence="2">
    <location>
        <begin position="39"/>
        <end position="158"/>
    </location>
</feature>
<keyword evidence="1" id="KW-0812">Transmembrane</keyword>
<keyword evidence="1" id="KW-0472">Membrane</keyword>
<dbReference type="AlphaFoldDB" id="A0A9P3L8V0"/>